<dbReference type="PANTHER" id="PTHR44520">
    <property type="entry name" value="RESPONSE REGULATOR RCP1-RELATED"/>
    <property type="match status" value="1"/>
</dbReference>
<evidence type="ECO:0000259" key="2">
    <source>
        <dbReference type="PROSITE" id="PS50110"/>
    </source>
</evidence>
<dbReference type="InterPro" id="IPR052893">
    <property type="entry name" value="TCS_response_regulator"/>
</dbReference>
<protein>
    <submittedName>
        <fullName evidence="3">Two-component system response regulator</fullName>
    </submittedName>
</protein>
<dbReference type="Gene3D" id="3.40.50.2300">
    <property type="match status" value="1"/>
</dbReference>
<dbReference type="GO" id="GO:0000160">
    <property type="term" value="P:phosphorelay signal transduction system"/>
    <property type="evidence" value="ECO:0007669"/>
    <property type="project" value="InterPro"/>
</dbReference>
<comment type="caution">
    <text evidence="3">The sequence shown here is derived from an EMBL/GenBank/DDBJ whole genome shotgun (WGS) entry which is preliminary data.</text>
</comment>
<keyword evidence="1" id="KW-0597">Phosphoprotein</keyword>
<gene>
    <name evidence="3" type="ORF">SAE01_28960</name>
</gene>
<accession>A0A512BEK7</accession>
<dbReference type="Pfam" id="PF00072">
    <property type="entry name" value="Response_reg"/>
    <property type="match status" value="1"/>
</dbReference>
<dbReference type="InterPro" id="IPR011006">
    <property type="entry name" value="CheY-like_superfamily"/>
</dbReference>
<proteinExistence type="predicted"/>
<dbReference type="PROSITE" id="PS50110">
    <property type="entry name" value="RESPONSE_REGULATORY"/>
    <property type="match status" value="1"/>
</dbReference>
<evidence type="ECO:0000313" key="3">
    <source>
        <dbReference type="EMBL" id="GEO10400.1"/>
    </source>
</evidence>
<organism evidence="3 4">
    <name type="scientific">Segetibacter aerophilus</name>
    <dbReference type="NCBI Taxonomy" id="670293"/>
    <lineage>
        <taxon>Bacteria</taxon>
        <taxon>Pseudomonadati</taxon>
        <taxon>Bacteroidota</taxon>
        <taxon>Chitinophagia</taxon>
        <taxon>Chitinophagales</taxon>
        <taxon>Chitinophagaceae</taxon>
        <taxon>Segetibacter</taxon>
    </lineage>
</organism>
<dbReference type="InterPro" id="IPR001789">
    <property type="entry name" value="Sig_transdc_resp-reg_receiver"/>
</dbReference>
<dbReference type="AlphaFoldDB" id="A0A512BEK7"/>
<sequence>MDTSAKNIVLYADDDIDDIQLVRDAFSEYSQNVKLVTVEDGLEALSFLKNLSSDDPAPCLIILDINMPRMDGKEALVKIRQMKRFEDIPSILFTTSSQKRDKDFAEKYNAGFLTKPIDFTQMDIIARKFIEHCSDDIKKNITREFN</sequence>
<dbReference type="Proteomes" id="UP000321513">
    <property type="component" value="Unassembled WGS sequence"/>
</dbReference>
<dbReference type="SUPFAM" id="SSF52172">
    <property type="entry name" value="CheY-like"/>
    <property type="match status" value="1"/>
</dbReference>
<evidence type="ECO:0000256" key="1">
    <source>
        <dbReference type="PROSITE-ProRule" id="PRU00169"/>
    </source>
</evidence>
<feature type="modified residue" description="4-aspartylphosphate" evidence="1">
    <location>
        <position position="64"/>
    </location>
</feature>
<keyword evidence="4" id="KW-1185">Reference proteome</keyword>
<dbReference type="RefSeq" id="WP_170234166.1">
    <property type="nucleotide sequence ID" value="NZ_BJYT01000010.1"/>
</dbReference>
<feature type="domain" description="Response regulatory" evidence="2">
    <location>
        <begin position="8"/>
        <end position="130"/>
    </location>
</feature>
<reference evidence="3 4" key="1">
    <citation type="submission" date="2019-07" db="EMBL/GenBank/DDBJ databases">
        <title>Whole genome shotgun sequence of Segetibacter aerophilus NBRC 106135.</title>
        <authorList>
            <person name="Hosoyama A."/>
            <person name="Uohara A."/>
            <person name="Ohji S."/>
            <person name="Ichikawa N."/>
        </authorList>
    </citation>
    <scope>NUCLEOTIDE SEQUENCE [LARGE SCALE GENOMIC DNA]</scope>
    <source>
        <strain evidence="3 4">NBRC 106135</strain>
    </source>
</reference>
<name>A0A512BEK7_9BACT</name>
<dbReference type="PANTHER" id="PTHR44520:SF2">
    <property type="entry name" value="RESPONSE REGULATOR RCP1"/>
    <property type="match status" value="1"/>
</dbReference>
<dbReference type="EMBL" id="BJYT01000010">
    <property type="protein sequence ID" value="GEO10400.1"/>
    <property type="molecule type" value="Genomic_DNA"/>
</dbReference>
<dbReference type="SMART" id="SM00448">
    <property type="entry name" value="REC"/>
    <property type="match status" value="1"/>
</dbReference>
<evidence type="ECO:0000313" key="4">
    <source>
        <dbReference type="Proteomes" id="UP000321513"/>
    </source>
</evidence>